<evidence type="ECO:0000256" key="1">
    <source>
        <dbReference type="SAM" id="MobiDB-lite"/>
    </source>
</evidence>
<protein>
    <recommendedName>
        <fullName evidence="4">BZIP domain-containing protein</fullName>
    </recommendedName>
</protein>
<dbReference type="Gene3D" id="1.20.5.170">
    <property type="match status" value="1"/>
</dbReference>
<comment type="caution">
    <text evidence="2">The sequence shown here is derived from an EMBL/GenBank/DDBJ whole genome shotgun (WGS) entry which is preliminary data.</text>
</comment>
<proteinExistence type="predicted"/>
<dbReference type="InterPro" id="IPR021858">
    <property type="entry name" value="Fun_TF"/>
</dbReference>
<dbReference type="CDD" id="cd14688">
    <property type="entry name" value="bZIP_YAP"/>
    <property type="match status" value="1"/>
</dbReference>
<dbReference type="PANTHER" id="PTHR37540:SF5">
    <property type="entry name" value="TRANSCRIPTION FACTOR DOMAIN-CONTAINING PROTEIN"/>
    <property type="match status" value="1"/>
</dbReference>
<sequence length="423" mass="46641">MDDFKSMGDGGAVGSTKESLPESNLVTVSTDLHPPSGHHGKSHNSNKASKGRRRGRPRIEDVNGTDAGIRRAQIRTAQHKFQLKREVHIATLKQRLEEAGSHVSNLNSKLVHLQELLQQGGIASGAVDSSRYFTEAFVELRSIAQTISPEHSTTSKNDEGPPNLKSNSKGPFHPLDGARQILPKQPATNLAASAMVYPPRERHDVEARGIHTLSARRPTQSRFSYPYYNTPSSMLGAGRVDPFQTYSIGQSTGQTNEFIDYIVSTHFPGLCPSSNRNITSPLVASFMPQAISNPLVLHALLYAASSLLNVRYGRPPEYNSAFRLFHKGQTLKYISQALQSNDQTWTDDTIFGILTLMTTSEVYKISDRDCQIFYPPLTSLGWLDVYGSMEIAEEHVHALTFILNSRGGLENIKMPSLGRLVSS</sequence>
<feature type="region of interest" description="Disordered" evidence="1">
    <location>
        <begin position="148"/>
        <end position="175"/>
    </location>
</feature>
<keyword evidence="3" id="KW-1185">Reference proteome</keyword>
<evidence type="ECO:0000313" key="2">
    <source>
        <dbReference type="EMBL" id="RDW82859.1"/>
    </source>
</evidence>
<dbReference type="OrthoDB" id="3469466at2759"/>
<dbReference type="Pfam" id="PF11951">
    <property type="entry name" value="Fungal_trans_2"/>
    <property type="match status" value="1"/>
</dbReference>
<dbReference type="PANTHER" id="PTHR37540">
    <property type="entry name" value="TRANSCRIPTION FACTOR (ACR-2), PUTATIVE-RELATED-RELATED"/>
    <property type="match status" value="1"/>
</dbReference>
<gene>
    <name evidence="2" type="ORF">BP6252_03971</name>
</gene>
<feature type="region of interest" description="Disordered" evidence="1">
    <location>
        <begin position="1"/>
        <end position="63"/>
    </location>
</feature>
<evidence type="ECO:0000313" key="3">
    <source>
        <dbReference type="Proteomes" id="UP000256645"/>
    </source>
</evidence>
<dbReference type="STRING" id="1849047.A0A3D8S933"/>
<dbReference type="Proteomes" id="UP000256645">
    <property type="component" value="Unassembled WGS sequence"/>
</dbReference>
<evidence type="ECO:0008006" key="4">
    <source>
        <dbReference type="Google" id="ProtNLM"/>
    </source>
</evidence>
<dbReference type="EMBL" id="PDLM01000003">
    <property type="protein sequence ID" value="RDW82859.1"/>
    <property type="molecule type" value="Genomic_DNA"/>
</dbReference>
<name>A0A3D8S933_9HELO</name>
<accession>A0A3D8S933</accession>
<organism evidence="2 3">
    <name type="scientific">Coleophoma cylindrospora</name>
    <dbReference type="NCBI Taxonomy" id="1849047"/>
    <lineage>
        <taxon>Eukaryota</taxon>
        <taxon>Fungi</taxon>
        <taxon>Dikarya</taxon>
        <taxon>Ascomycota</taxon>
        <taxon>Pezizomycotina</taxon>
        <taxon>Leotiomycetes</taxon>
        <taxon>Helotiales</taxon>
        <taxon>Dermateaceae</taxon>
        <taxon>Coleophoma</taxon>
    </lineage>
</organism>
<feature type="compositionally biased region" description="Basic residues" evidence="1">
    <location>
        <begin position="36"/>
        <end position="56"/>
    </location>
</feature>
<feature type="compositionally biased region" description="Polar residues" evidence="1">
    <location>
        <begin position="16"/>
        <end position="30"/>
    </location>
</feature>
<reference evidence="2 3" key="1">
    <citation type="journal article" date="2018" name="IMA Fungus">
        <title>IMA Genome-F 9: Draft genome sequence of Annulohypoxylon stygium, Aspergillus mulundensis, Berkeleyomyces basicola (syn. Thielaviopsis basicola), Ceratocystis smalleyi, two Cercospora beticola strains, Coleophoma cylindrospora, Fusarium fracticaudum, Phialophora cf. hyalina, and Morchella septimelata.</title>
        <authorList>
            <person name="Wingfield B.D."/>
            <person name="Bills G.F."/>
            <person name="Dong Y."/>
            <person name="Huang W."/>
            <person name="Nel W.J."/>
            <person name="Swalarsk-Parry B.S."/>
            <person name="Vaghefi N."/>
            <person name="Wilken P.M."/>
            <person name="An Z."/>
            <person name="de Beer Z.W."/>
            <person name="De Vos L."/>
            <person name="Chen L."/>
            <person name="Duong T.A."/>
            <person name="Gao Y."/>
            <person name="Hammerbacher A."/>
            <person name="Kikkert J.R."/>
            <person name="Li Y."/>
            <person name="Li H."/>
            <person name="Li K."/>
            <person name="Li Q."/>
            <person name="Liu X."/>
            <person name="Ma X."/>
            <person name="Naidoo K."/>
            <person name="Pethybridge S.J."/>
            <person name="Sun J."/>
            <person name="Steenkamp E.T."/>
            <person name="van der Nest M.A."/>
            <person name="van Wyk S."/>
            <person name="Wingfield M.J."/>
            <person name="Xiong C."/>
            <person name="Yue Q."/>
            <person name="Zhang X."/>
        </authorList>
    </citation>
    <scope>NUCLEOTIDE SEQUENCE [LARGE SCALE GENOMIC DNA]</scope>
    <source>
        <strain evidence="2 3">BP6252</strain>
    </source>
</reference>
<dbReference type="AlphaFoldDB" id="A0A3D8S933"/>